<dbReference type="InterPro" id="IPR036317">
    <property type="entry name" value="Cullin_homology_sf"/>
</dbReference>
<comment type="similarity">
    <text evidence="1">Belongs to the cullin family.</text>
</comment>
<dbReference type="Proteomes" id="UP001328107">
    <property type="component" value="Unassembled WGS sequence"/>
</dbReference>
<sequence>AASKKDPVRFIHELIYLMDRFGHFLKEAFDNDASFKHKTQSDFEFFFNKNKRNPEFLSLYIDEKLCKGDKCLNDKDMESMLDRSMVLI</sequence>
<dbReference type="GO" id="GO:0031625">
    <property type="term" value="F:ubiquitin protein ligase binding"/>
    <property type="evidence" value="ECO:0007669"/>
    <property type="project" value="InterPro"/>
</dbReference>
<dbReference type="Pfam" id="PF00888">
    <property type="entry name" value="Cullin"/>
    <property type="match status" value="1"/>
</dbReference>
<evidence type="ECO:0000313" key="4">
    <source>
        <dbReference type="EMBL" id="GMR35233.1"/>
    </source>
</evidence>
<proteinExistence type="inferred from homology"/>
<dbReference type="SUPFAM" id="SSF75632">
    <property type="entry name" value="Cullin homology domain"/>
    <property type="match status" value="1"/>
</dbReference>
<reference evidence="5" key="1">
    <citation type="submission" date="2022-10" db="EMBL/GenBank/DDBJ databases">
        <title>Genome assembly of Pristionchus species.</title>
        <authorList>
            <person name="Yoshida K."/>
            <person name="Sommer R.J."/>
        </authorList>
    </citation>
    <scope>NUCLEOTIDE SEQUENCE [LARGE SCALE GENOMIC DNA]</scope>
    <source>
        <strain evidence="5">RS5460</strain>
    </source>
</reference>
<dbReference type="EMBL" id="BTRK01000002">
    <property type="protein sequence ID" value="GMR35233.1"/>
    <property type="molecule type" value="Genomic_DNA"/>
</dbReference>
<keyword evidence="2" id="KW-0833">Ubl conjugation pathway</keyword>
<dbReference type="InterPro" id="IPR001373">
    <property type="entry name" value="Cullin_N"/>
</dbReference>
<evidence type="ECO:0000313" key="5">
    <source>
        <dbReference type="Proteomes" id="UP001328107"/>
    </source>
</evidence>
<dbReference type="InterPro" id="IPR016159">
    <property type="entry name" value="Cullin_repeat-like_dom_sf"/>
</dbReference>
<feature type="non-terminal residue" evidence="4">
    <location>
        <position position="1"/>
    </location>
</feature>
<organism evidence="4 5">
    <name type="scientific">Pristionchus mayeri</name>
    <dbReference type="NCBI Taxonomy" id="1317129"/>
    <lineage>
        <taxon>Eukaryota</taxon>
        <taxon>Metazoa</taxon>
        <taxon>Ecdysozoa</taxon>
        <taxon>Nematoda</taxon>
        <taxon>Chromadorea</taxon>
        <taxon>Rhabditida</taxon>
        <taxon>Rhabditina</taxon>
        <taxon>Diplogasteromorpha</taxon>
        <taxon>Diplogasteroidea</taxon>
        <taxon>Neodiplogasteridae</taxon>
        <taxon>Pristionchus</taxon>
    </lineage>
</organism>
<feature type="domain" description="Cullin N-terminal" evidence="3">
    <location>
        <begin position="3"/>
        <end position="87"/>
    </location>
</feature>
<dbReference type="GO" id="GO:0006511">
    <property type="term" value="P:ubiquitin-dependent protein catabolic process"/>
    <property type="evidence" value="ECO:0007669"/>
    <property type="project" value="InterPro"/>
</dbReference>
<dbReference type="PANTHER" id="PTHR11932">
    <property type="entry name" value="CULLIN"/>
    <property type="match status" value="1"/>
</dbReference>
<gene>
    <name evidence="4" type="ORF">PMAYCL1PPCAC_05428</name>
</gene>
<evidence type="ECO:0000259" key="3">
    <source>
        <dbReference type="Pfam" id="PF00888"/>
    </source>
</evidence>
<protein>
    <recommendedName>
        <fullName evidence="3">Cullin N-terminal domain-containing protein</fullName>
    </recommendedName>
</protein>
<accession>A0AAN4ZB06</accession>
<name>A0AAN4ZB06_9BILA</name>
<dbReference type="InterPro" id="IPR045093">
    <property type="entry name" value="Cullin"/>
</dbReference>
<evidence type="ECO:0000256" key="2">
    <source>
        <dbReference type="ARBA" id="ARBA00022786"/>
    </source>
</evidence>
<evidence type="ECO:0000256" key="1">
    <source>
        <dbReference type="ARBA" id="ARBA00006019"/>
    </source>
</evidence>
<comment type="caution">
    <text evidence="4">The sequence shown here is derived from an EMBL/GenBank/DDBJ whole genome shotgun (WGS) entry which is preliminary data.</text>
</comment>
<dbReference type="Gene3D" id="1.20.1310.10">
    <property type="entry name" value="Cullin Repeats"/>
    <property type="match status" value="1"/>
</dbReference>
<dbReference type="AlphaFoldDB" id="A0AAN4ZB06"/>
<dbReference type="SUPFAM" id="SSF74788">
    <property type="entry name" value="Cullin repeat-like"/>
    <property type="match status" value="1"/>
</dbReference>
<keyword evidence="5" id="KW-1185">Reference proteome</keyword>